<name>A0ABX2AM90_9BACT</name>
<proteinExistence type="predicted"/>
<dbReference type="EMBL" id="JABKKF010000006">
    <property type="protein sequence ID" value="NPD92313.1"/>
    <property type="molecule type" value="Genomic_DNA"/>
</dbReference>
<dbReference type="Proteomes" id="UP000714420">
    <property type="component" value="Unassembled WGS sequence"/>
</dbReference>
<accession>A0ABX2AM90</accession>
<evidence type="ECO:0000313" key="1">
    <source>
        <dbReference type="EMBL" id="NPD92313.1"/>
    </source>
</evidence>
<dbReference type="RefSeq" id="WP_172275643.1">
    <property type="nucleotide sequence ID" value="NZ_CASGMU010000021.1"/>
</dbReference>
<dbReference type="Gene3D" id="2.10.109.10">
    <property type="entry name" value="Umud Fragment, subunit A"/>
    <property type="match status" value="1"/>
</dbReference>
<keyword evidence="2" id="KW-1185">Reference proteome</keyword>
<sequence>MTYSIDIKHKKISNSRFLPEVIRMIGNGHSVTIPLKGYSMRPFLEDDRDKAILSKVRNLNIGDIALAEISPKTYVLHRIIGINGDNVVLRGDGNIACEHCRLSDIKAIATGFYRKGSNKPCLTSSRKWKAYSWIWTRLYPIRRYLLFIYRITL</sequence>
<gene>
    <name evidence="1" type="ORF">HPS56_08145</name>
</gene>
<dbReference type="CDD" id="cd06462">
    <property type="entry name" value="Peptidase_S24_S26"/>
    <property type="match status" value="1"/>
</dbReference>
<dbReference type="InterPro" id="IPR036286">
    <property type="entry name" value="LexA/Signal_pep-like_sf"/>
</dbReference>
<comment type="caution">
    <text evidence="1">The sequence shown here is derived from an EMBL/GenBank/DDBJ whole genome shotgun (WGS) entry which is preliminary data.</text>
</comment>
<organism evidence="1 2">
    <name type="scientific">Xylanibacter muris</name>
    <dbReference type="NCBI Taxonomy" id="2736290"/>
    <lineage>
        <taxon>Bacteria</taxon>
        <taxon>Pseudomonadati</taxon>
        <taxon>Bacteroidota</taxon>
        <taxon>Bacteroidia</taxon>
        <taxon>Bacteroidales</taxon>
        <taxon>Prevotellaceae</taxon>
        <taxon>Xylanibacter</taxon>
    </lineage>
</organism>
<evidence type="ECO:0000313" key="2">
    <source>
        <dbReference type="Proteomes" id="UP000714420"/>
    </source>
</evidence>
<reference evidence="1 2" key="1">
    <citation type="submission" date="2020-05" db="EMBL/GenBank/DDBJ databases">
        <title>Distinct polysaccharide utilization as determinants for interspecies competition between intestinal Prevotella spp.</title>
        <authorList>
            <person name="Galvez E.J.C."/>
            <person name="Iljazovic A."/>
            <person name="Strowig T."/>
        </authorList>
    </citation>
    <scope>NUCLEOTIDE SEQUENCE [LARGE SCALE GENOMIC DNA]</scope>
    <source>
        <strain evidence="1 2">PMUR</strain>
    </source>
</reference>
<protein>
    <submittedName>
        <fullName evidence="1">S24/S26 family peptidase</fullName>
    </submittedName>
</protein>
<dbReference type="SUPFAM" id="SSF51306">
    <property type="entry name" value="LexA/Signal peptidase"/>
    <property type="match status" value="1"/>
</dbReference>